<keyword evidence="12" id="KW-1185">Reference proteome</keyword>
<dbReference type="RefSeq" id="WP_163518587.1">
    <property type="nucleotide sequence ID" value="NZ_JTCM02000005.1"/>
</dbReference>
<evidence type="ECO:0000259" key="10">
    <source>
        <dbReference type="Pfam" id="PF21694"/>
    </source>
</evidence>
<dbReference type="Gene3D" id="1.20.272.10">
    <property type="match status" value="1"/>
</dbReference>
<evidence type="ECO:0000313" key="12">
    <source>
        <dbReference type="Proteomes" id="UP000031549"/>
    </source>
</evidence>
<dbReference type="InterPro" id="IPR008921">
    <property type="entry name" value="DNA_pol3_clamp-load_cplx_C"/>
</dbReference>
<dbReference type="NCBIfam" id="TIGR01128">
    <property type="entry name" value="holA"/>
    <property type="match status" value="1"/>
</dbReference>
<dbReference type="Pfam" id="PF21694">
    <property type="entry name" value="DNA_pol3_delta_C"/>
    <property type="match status" value="1"/>
</dbReference>
<proteinExistence type="inferred from homology"/>
<evidence type="ECO:0000259" key="9">
    <source>
        <dbReference type="Pfam" id="PF06144"/>
    </source>
</evidence>
<dbReference type="InterPro" id="IPR010372">
    <property type="entry name" value="DNA_pol3_delta_N"/>
</dbReference>
<dbReference type="PANTHER" id="PTHR34388:SF1">
    <property type="entry name" value="DNA POLYMERASE III SUBUNIT DELTA"/>
    <property type="match status" value="1"/>
</dbReference>
<dbReference type="InterPro" id="IPR005790">
    <property type="entry name" value="DNA_polIII_delta"/>
</dbReference>
<dbReference type="Pfam" id="PF06144">
    <property type="entry name" value="DNA_pol3_delta"/>
    <property type="match status" value="1"/>
</dbReference>
<evidence type="ECO:0000256" key="6">
    <source>
        <dbReference type="ARBA" id="ARBA00022932"/>
    </source>
</evidence>
<dbReference type="Gene3D" id="1.10.8.60">
    <property type="match status" value="1"/>
</dbReference>
<dbReference type="Proteomes" id="UP000031549">
    <property type="component" value="Unassembled WGS sequence"/>
</dbReference>
<evidence type="ECO:0000256" key="5">
    <source>
        <dbReference type="ARBA" id="ARBA00022705"/>
    </source>
</evidence>
<name>A0A846H562_9CYAN</name>
<organism evidence="11 12">
    <name type="scientific">Hassallia byssoidea VB512170</name>
    <dbReference type="NCBI Taxonomy" id="1304833"/>
    <lineage>
        <taxon>Bacteria</taxon>
        <taxon>Bacillati</taxon>
        <taxon>Cyanobacteriota</taxon>
        <taxon>Cyanophyceae</taxon>
        <taxon>Nostocales</taxon>
        <taxon>Tolypothrichaceae</taxon>
        <taxon>Hassallia</taxon>
    </lineage>
</organism>
<dbReference type="SUPFAM" id="SSF52540">
    <property type="entry name" value="P-loop containing nucleoside triphosphate hydrolases"/>
    <property type="match status" value="1"/>
</dbReference>
<comment type="catalytic activity">
    <reaction evidence="8">
        <text>DNA(n) + a 2'-deoxyribonucleoside 5'-triphosphate = DNA(n+1) + diphosphate</text>
        <dbReference type="Rhea" id="RHEA:22508"/>
        <dbReference type="Rhea" id="RHEA-COMP:17339"/>
        <dbReference type="Rhea" id="RHEA-COMP:17340"/>
        <dbReference type="ChEBI" id="CHEBI:33019"/>
        <dbReference type="ChEBI" id="CHEBI:61560"/>
        <dbReference type="ChEBI" id="CHEBI:173112"/>
        <dbReference type="EC" id="2.7.7.7"/>
    </reaction>
</comment>
<keyword evidence="4 11" id="KW-0548">Nucleotidyltransferase</keyword>
<dbReference type="EC" id="2.7.7.7" evidence="1"/>
<evidence type="ECO:0000256" key="7">
    <source>
        <dbReference type="ARBA" id="ARBA00034754"/>
    </source>
</evidence>
<comment type="similarity">
    <text evidence="7">Belongs to the DNA polymerase HolA subunit family.</text>
</comment>
<dbReference type="GO" id="GO:0009360">
    <property type="term" value="C:DNA polymerase III complex"/>
    <property type="evidence" value="ECO:0007669"/>
    <property type="project" value="InterPro"/>
</dbReference>
<evidence type="ECO:0000256" key="4">
    <source>
        <dbReference type="ARBA" id="ARBA00022695"/>
    </source>
</evidence>
<feature type="domain" description="DNA polymerase III delta N-terminal" evidence="9">
    <location>
        <begin position="30"/>
        <end position="145"/>
    </location>
</feature>
<dbReference type="Gene3D" id="3.40.50.300">
    <property type="entry name" value="P-loop containing nucleotide triphosphate hydrolases"/>
    <property type="match status" value="1"/>
</dbReference>
<accession>A0A846H562</accession>
<dbReference type="GO" id="GO:0003887">
    <property type="term" value="F:DNA-directed DNA polymerase activity"/>
    <property type="evidence" value="ECO:0007669"/>
    <property type="project" value="UniProtKB-KW"/>
</dbReference>
<feature type="domain" description="DNA polymerase III delta subunit-like C-terminal" evidence="10">
    <location>
        <begin position="229"/>
        <end position="334"/>
    </location>
</feature>
<dbReference type="InterPro" id="IPR027417">
    <property type="entry name" value="P-loop_NTPase"/>
</dbReference>
<evidence type="ECO:0000256" key="2">
    <source>
        <dbReference type="ARBA" id="ARBA00017703"/>
    </source>
</evidence>
<keyword evidence="6" id="KW-0239">DNA-directed DNA polymerase</keyword>
<comment type="caution">
    <text evidence="11">The sequence shown here is derived from an EMBL/GenBank/DDBJ whole genome shotgun (WGS) entry which is preliminary data.</text>
</comment>
<keyword evidence="3 11" id="KW-0808">Transferase</keyword>
<keyword evidence="5" id="KW-0235">DNA replication</keyword>
<protein>
    <recommendedName>
        <fullName evidence="2">DNA polymerase III subunit delta</fullName>
        <ecNumber evidence="1">2.7.7.7</ecNumber>
    </recommendedName>
</protein>
<evidence type="ECO:0000256" key="3">
    <source>
        <dbReference type="ARBA" id="ARBA00022679"/>
    </source>
</evidence>
<evidence type="ECO:0000256" key="1">
    <source>
        <dbReference type="ARBA" id="ARBA00012417"/>
    </source>
</evidence>
<dbReference type="EMBL" id="JTCM02000005">
    <property type="protein sequence ID" value="NEU71740.1"/>
    <property type="molecule type" value="Genomic_DNA"/>
</dbReference>
<dbReference type="AlphaFoldDB" id="A0A846H562"/>
<gene>
    <name evidence="11" type="primary">holA</name>
    <name evidence="11" type="ORF">PI95_003850</name>
</gene>
<evidence type="ECO:0000256" key="8">
    <source>
        <dbReference type="ARBA" id="ARBA00049244"/>
    </source>
</evidence>
<sequence>MDNRPNLNHHSSLTQFQIEVLLIKQAMLIHILSGEDTVSLNNRINQIVEEHTHPQWRTFNYIKLNSTNQDTIADAITEIRTIPFGEGAKVVHINQASIFNNCADEIIQFMEENLKAISTTNGNVLLVTSTKIDCRGKAIKLLSKYGNIEEFPLIPSWNKKEIRNLINHSVSSYKLSLTSNAIDYLVEAIANNTTRLDSELKKLSIYAAGEILNKETIIPLVNNNTSKCIELAHACLTGKVKVALELLSNSMLSNEHPLIIAATLYSCFRTWLIVKAGMIEKLKDEEIVRLANLKNPKRLYFLKAEIQFASVEKLKQSLEFICSIEHELKQGINNLEAQIIKICSI</sequence>
<dbReference type="GO" id="GO:0006261">
    <property type="term" value="P:DNA-templated DNA replication"/>
    <property type="evidence" value="ECO:0007669"/>
    <property type="project" value="TreeGrafter"/>
</dbReference>
<dbReference type="SUPFAM" id="SSF48019">
    <property type="entry name" value="post-AAA+ oligomerization domain-like"/>
    <property type="match status" value="1"/>
</dbReference>
<evidence type="ECO:0000313" key="11">
    <source>
        <dbReference type="EMBL" id="NEU71740.1"/>
    </source>
</evidence>
<dbReference type="PANTHER" id="PTHR34388">
    <property type="entry name" value="DNA POLYMERASE III SUBUNIT DELTA"/>
    <property type="match status" value="1"/>
</dbReference>
<dbReference type="InterPro" id="IPR048466">
    <property type="entry name" value="DNA_pol3_delta-like_C"/>
</dbReference>
<dbReference type="GO" id="GO:0003677">
    <property type="term" value="F:DNA binding"/>
    <property type="evidence" value="ECO:0007669"/>
    <property type="project" value="InterPro"/>
</dbReference>
<reference evidence="11 12" key="1">
    <citation type="journal article" date="2015" name="Genome Announc.">
        <title>Draft Genome Sequence of Cyanobacterium Hassallia byssoidea Strain VB512170, Isolated from Monuments in India.</title>
        <authorList>
            <person name="Singh D."/>
            <person name="Chandrababunaidu M.M."/>
            <person name="Panda A."/>
            <person name="Sen D."/>
            <person name="Bhattacharyya S."/>
            <person name="Adhikary S.P."/>
            <person name="Tripathy S."/>
        </authorList>
    </citation>
    <scope>NUCLEOTIDE SEQUENCE [LARGE SCALE GENOMIC DNA]</scope>
    <source>
        <strain evidence="11 12">VB512170</strain>
    </source>
</reference>